<dbReference type="RefSeq" id="WP_044050535.1">
    <property type="nucleotide sequence ID" value="NZ_CP003984.1"/>
</dbReference>
<organism evidence="2 3">
    <name type="scientific">Planktomarina temperata RCA23</name>
    <dbReference type="NCBI Taxonomy" id="666509"/>
    <lineage>
        <taxon>Bacteria</taxon>
        <taxon>Pseudomonadati</taxon>
        <taxon>Pseudomonadota</taxon>
        <taxon>Alphaproteobacteria</taxon>
        <taxon>Rhodobacterales</taxon>
        <taxon>Paracoccaceae</taxon>
        <taxon>Planktomarina</taxon>
    </lineage>
</organism>
<dbReference type="InterPro" id="IPR005303">
    <property type="entry name" value="MOCOS_middle"/>
</dbReference>
<dbReference type="EMBL" id="CP003984">
    <property type="protein sequence ID" value="AII87903.1"/>
    <property type="molecule type" value="Genomic_DNA"/>
</dbReference>
<evidence type="ECO:0000313" key="3">
    <source>
        <dbReference type="Proteomes" id="UP000028680"/>
    </source>
</evidence>
<accession>A0AAN0RKI6</accession>
<dbReference type="AlphaFoldDB" id="A0AAN0RKI6"/>
<dbReference type="PROSITE" id="PS51340">
    <property type="entry name" value="MOSC"/>
    <property type="match status" value="1"/>
</dbReference>
<dbReference type="GeneID" id="93368846"/>
<dbReference type="GO" id="GO:0030151">
    <property type="term" value="F:molybdenum ion binding"/>
    <property type="evidence" value="ECO:0007669"/>
    <property type="project" value="InterPro"/>
</dbReference>
<evidence type="ECO:0000313" key="2">
    <source>
        <dbReference type="EMBL" id="AII87903.1"/>
    </source>
</evidence>
<dbReference type="Pfam" id="PF03476">
    <property type="entry name" value="MOSC_N"/>
    <property type="match status" value="1"/>
</dbReference>
<gene>
    <name evidence="2" type="ORF">RCA23_c23810</name>
</gene>
<dbReference type="SUPFAM" id="SSF50800">
    <property type="entry name" value="PK beta-barrel domain-like"/>
    <property type="match status" value="1"/>
</dbReference>
<proteinExistence type="predicted"/>
<protein>
    <recommendedName>
        <fullName evidence="1">MOSC domain-containing protein</fullName>
    </recommendedName>
</protein>
<dbReference type="Pfam" id="PF03473">
    <property type="entry name" value="MOSC"/>
    <property type="match status" value="1"/>
</dbReference>
<dbReference type="Proteomes" id="UP000028680">
    <property type="component" value="Chromosome"/>
</dbReference>
<dbReference type="Gene3D" id="2.40.33.20">
    <property type="entry name" value="PK beta-barrel domain-like"/>
    <property type="match status" value="1"/>
</dbReference>
<dbReference type="InterPro" id="IPR005302">
    <property type="entry name" value="MoCF_Sase_C"/>
</dbReference>
<name>A0AAN0RKI6_9RHOB</name>
<sequence>MPRVTDIFRHPLKSHGREALQRVTLSQGAAMPWDRHWAVAHEASKADGREWAACANFSRVSKAPLLMAITARLNEADESLTLSHPNRKDFTFQPDDERQLSGFLAWVKPLMPADRAQSARILRLPERGFTDSDFPSISINSHASLRALSEHIGQPLSQHRWRGNLWIDGLDPWVEHSWLEQKFRIGSVVFEGVEPIERCMATTANPDTGLRDADTLSALNALCGHQDFGLYARVIEPGTLSLDDTLELL</sequence>
<reference evidence="2 3" key="1">
    <citation type="journal article" date="2014" name="ISME J.">
        <title>Adaptation of an abundant Roseobacter RCA organism to pelagic systems revealed by genomic and transcriptomic analyses.</title>
        <authorList>
            <person name="Voget S."/>
            <person name="Wemheuer B."/>
            <person name="Brinkhoff T."/>
            <person name="Vollmers J."/>
            <person name="Dietrich S."/>
            <person name="Giebel H.A."/>
            <person name="Beardsley C."/>
            <person name="Sardemann C."/>
            <person name="Bakenhus I."/>
            <person name="Billerbeck S."/>
            <person name="Daniel R."/>
            <person name="Simon M."/>
        </authorList>
    </citation>
    <scope>NUCLEOTIDE SEQUENCE [LARGE SCALE GENOMIC DNA]</scope>
    <source>
        <strain evidence="2 3">RCA23</strain>
    </source>
</reference>
<dbReference type="GO" id="GO:0003824">
    <property type="term" value="F:catalytic activity"/>
    <property type="evidence" value="ECO:0007669"/>
    <property type="project" value="InterPro"/>
</dbReference>
<keyword evidence="3" id="KW-1185">Reference proteome</keyword>
<dbReference type="KEGG" id="ptp:RCA23_c23810"/>
<evidence type="ECO:0000259" key="1">
    <source>
        <dbReference type="PROSITE" id="PS51340"/>
    </source>
</evidence>
<dbReference type="InterPro" id="IPR011037">
    <property type="entry name" value="Pyrv_Knase-like_insert_dom_sf"/>
</dbReference>
<feature type="domain" description="MOSC" evidence="1">
    <location>
        <begin position="111"/>
        <end position="249"/>
    </location>
</feature>
<dbReference type="GO" id="GO:0030170">
    <property type="term" value="F:pyridoxal phosphate binding"/>
    <property type="evidence" value="ECO:0007669"/>
    <property type="project" value="InterPro"/>
</dbReference>